<keyword evidence="2" id="KW-0378">Hydrolase</keyword>
<dbReference type="OrthoDB" id="94039at2759"/>
<organism evidence="2 3">
    <name type="scientific">Cylindrobasidium torrendii FP15055 ss-10</name>
    <dbReference type="NCBI Taxonomy" id="1314674"/>
    <lineage>
        <taxon>Eukaryota</taxon>
        <taxon>Fungi</taxon>
        <taxon>Dikarya</taxon>
        <taxon>Basidiomycota</taxon>
        <taxon>Agaricomycotina</taxon>
        <taxon>Agaricomycetes</taxon>
        <taxon>Agaricomycetidae</taxon>
        <taxon>Agaricales</taxon>
        <taxon>Marasmiineae</taxon>
        <taxon>Physalacriaceae</taxon>
        <taxon>Cylindrobasidium</taxon>
    </lineage>
</organism>
<evidence type="ECO:0000313" key="3">
    <source>
        <dbReference type="Proteomes" id="UP000054007"/>
    </source>
</evidence>
<reference evidence="2 3" key="1">
    <citation type="journal article" date="2015" name="Fungal Genet. Biol.">
        <title>Evolution of novel wood decay mechanisms in Agaricales revealed by the genome sequences of Fistulina hepatica and Cylindrobasidium torrendii.</title>
        <authorList>
            <person name="Floudas D."/>
            <person name="Held B.W."/>
            <person name="Riley R."/>
            <person name="Nagy L.G."/>
            <person name="Koehler G."/>
            <person name="Ransdell A.S."/>
            <person name="Younus H."/>
            <person name="Chow J."/>
            <person name="Chiniquy J."/>
            <person name="Lipzen A."/>
            <person name="Tritt A."/>
            <person name="Sun H."/>
            <person name="Haridas S."/>
            <person name="LaButti K."/>
            <person name="Ohm R.A."/>
            <person name="Kues U."/>
            <person name="Blanchette R.A."/>
            <person name="Grigoriev I.V."/>
            <person name="Minto R.E."/>
            <person name="Hibbett D.S."/>
        </authorList>
    </citation>
    <scope>NUCLEOTIDE SEQUENCE [LARGE SCALE GENOMIC DNA]</scope>
    <source>
        <strain evidence="2 3">FP15055 ss-10</strain>
    </source>
</reference>
<feature type="domain" description="AB hydrolase-1" evidence="1">
    <location>
        <begin position="55"/>
        <end position="321"/>
    </location>
</feature>
<dbReference type="AlphaFoldDB" id="A0A0D7BJW0"/>
<keyword evidence="3" id="KW-1185">Reference proteome</keyword>
<dbReference type="EMBL" id="KN880476">
    <property type="protein sequence ID" value="KIY69901.1"/>
    <property type="molecule type" value="Genomic_DNA"/>
</dbReference>
<proteinExistence type="predicted"/>
<dbReference type="GO" id="GO:0016020">
    <property type="term" value="C:membrane"/>
    <property type="evidence" value="ECO:0007669"/>
    <property type="project" value="TreeGrafter"/>
</dbReference>
<sequence>MQSIDNGPTDISDVDSRQTQDSFIIEARGLKNVARRYLPEGSSGILSASRPGYILVFAHGTGFHKEQWSVTIERLMQHGANPSVLEAWAMDSPTHGQSAALNVRKTTDSNWEYRADDYGEALGQLAAELVIPRRIKRIHKVVLIAHSAGAQAAVYPSSTFDSLLLVEPAIWPAEMDGIDTPQYTVVQRKTALRRNVWQSREDARSFLSTRLPYKQWDPRVLDAYVDFGLTPVPGSESESVQLACAPIHEAQLFNSPLEAIRPMPILDEACLRMPVHVIYGSIIDLFPRSKQDALLNGRQFASVTRVPSVGHMIVQEVPDVLGDTILDILHHNRESKL</sequence>
<name>A0A0D7BJW0_9AGAR</name>
<dbReference type="SUPFAM" id="SSF53474">
    <property type="entry name" value="alpha/beta-Hydrolases"/>
    <property type="match status" value="1"/>
</dbReference>
<dbReference type="GO" id="GO:0016787">
    <property type="term" value="F:hydrolase activity"/>
    <property type="evidence" value="ECO:0007669"/>
    <property type="project" value="UniProtKB-KW"/>
</dbReference>
<dbReference type="InterPro" id="IPR050266">
    <property type="entry name" value="AB_hydrolase_sf"/>
</dbReference>
<dbReference type="InterPro" id="IPR029058">
    <property type="entry name" value="AB_hydrolase_fold"/>
</dbReference>
<evidence type="ECO:0000259" key="1">
    <source>
        <dbReference type="Pfam" id="PF12697"/>
    </source>
</evidence>
<dbReference type="STRING" id="1314674.A0A0D7BJW0"/>
<accession>A0A0D7BJW0</accession>
<dbReference type="Proteomes" id="UP000054007">
    <property type="component" value="Unassembled WGS sequence"/>
</dbReference>
<gene>
    <name evidence="2" type="ORF">CYLTODRAFT_488503</name>
</gene>
<dbReference type="Gene3D" id="3.40.50.1820">
    <property type="entry name" value="alpha/beta hydrolase"/>
    <property type="match status" value="1"/>
</dbReference>
<dbReference type="PANTHER" id="PTHR43798">
    <property type="entry name" value="MONOACYLGLYCEROL LIPASE"/>
    <property type="match status" value="1"/>
</dbReference>
<protein>
    <submittedName>
        <fullName evidence="2">Alpha/beta-hydrolase</fullName>
    </submittedName>
</protein>
<dbReference type="Pfam" id="PF12697">
    <property type="entry name" value="Abhydrolase_6"/>
    <property type="match status" value="1"/>
</dbReference>
<dbReference type="InterPro" id="IPR000073">
    <property type="entry name" value="AB_hydrolase_1"/>
</dbReference>
<evidence type="ECO:0000313" key="2">
    <source>
        <dbReference type="EMBL" id="KIY69901.1"/>
    </source>
</evidence>
<dbReference type="PANTHER" id="PTHR43798:SF33">
    <property type="entry name" value="HYDROLASE, PUTATIVE (AFU_ORTHOLOGUE AFUA_2G14860)-RELATED"/>
    <property type="match status" value="1"/>
</dbReference>